<organism evidence="1 2">
    <name type="scientific">Pyricularia oryzae (strain 70-15 / ATCC MYA-4617 / FGSC 8958)</name>
    <name type="common">Rice blast fungus</name>
    <name type="synonym">Magnaporthe oryzae</name>
    <dbReference type="NCBI Taxonomy" id="242507"/>
    <lineage>
        <taxon>Eukaryota</taxon>
        <taxon>Fungi</taxon>
        <taxon>Dikarya</taxon>
        <taxon>Ascomycota</taxon>
        <taxon>Pezizomycotina</taxon>
        <taxon>Sordariomycetes</taxon>
        <taxon>Sordariomycetidae</taxon>
        <taxon>Magnaporthales</taxon>
        <taxon>Pyriculariaceae</taxon>
        <taxon>Pyricularia</taxon>
    </lineage>
</organism>
<reference evidence="1 2" key="1">
    <citation type="journal article" date="2005" name="Nature">
        <title>The genome sequence of the rice blast fungus Magnaporthe grisea.</title>
        <authorList>
            <person name="Dean R.A."/>
            <person name="Talbot N.J."/>
            <person name="Ebbole D.J."/>
            <person name="Farman M.L."/>
            <person name="Mitchell T.K."/>
            <person name="Orbach M.J."/>
            <person name="Thon M."/>
            <person name="Kulkarni R."/>
            <person name="Xu J.R."/>
            <person name="Pan H."/>
            <person name="Read N.D."/>
            <person name="Lee Y.H."/>
            <person name="Carbone I."/>
            <person name="Brown D."/>
            <person name="Oh Y.Y."/>
            <person name="Donofrio N."/>
            <person name="Jeong J.S."/>
            <person name="Soanes D.M."/>
            <person name="Djonovic S."/>
            <person name="Kolomiets E."/>
            <person name="Rehmeyer C."/>
            <person name="Li W."/>
            <person name="Harding M."/>
            <person name="Kim S."/>
            <person name="Lebrun M.H."/>
            <person name="Bohnert H."/>
            <person name="Coughlan S."/>
            <person name="Butler J."/>
            <person name="Calvo S."/>
            <person name="Ma L.J."/>
            <person name="Nicol R."/>
            <person name="Purcell S."/>
            <person name="Nusbaum C."/>
            <person name="Galagan J.E."/>
            <person name="Birren B.W."/>
        </authorList>
    </citation>
    <scope>NUCLEOTIDE SEQUENCE [LARGE SCALE GENOMIC DNA]</scope>
    <source>
        <strain evidence="2">70-15 / ATCC MYA-4617 / FGSC 8958</strain>
    </source>
</reference>
<dbReference type="VEuPathDB" id="FungiDB:MGG_16360"/>
<protein>
    <submittedName>
        <fullName evidence="1">Uncharacterized protein</fullName>
    </submittedName>
</protein>
<gene>
    <name evidence="1" type="ORF">MGG_16360</name>
</gene>
<dbReference type="RefSeq" id="XP_003710303.1">
    <property type="nucleotide sequence ID" value="XM_003710255.1"/>
</dbReference>
<dbReference type="InParanoid" id="G4MLR3"/>
<dbReference type="AlphaFoldDB" id="G4MLR3"/>
<name>G4MLR3_PYRO7</name>
<evidence type="ECO:0000313" key="1">
    <source>
        <dbReference type="EMBL" id="EHA57691.1"/>
    </source>
</evidence>
<sequence length="126" mass="15120">MAGDWGWEACFVLFHGRLVRMIMFLSNIRIDTCSSNYVEHNYRKKDLGIVLQHVDECIFMVDGPTTRHLYNPQLVFSPYREAYEVKAEAVKDLEFWTRMIWDWRCRMTASPWLRMRTMTCSEIEIN</sequence>
<dbReference type="OMA" id="DECIFMV"/>
<accession>G4MLR3</accession>
<dbReference type="Proteomes" id="UP000009058">
    <property type="component" value="Chromosome 1"/>
</dbReference>
<dbReference type="KEGG" id="mgr:MGG_16360"/>
<dbReference type="EMBL" id="CM001231">
    <property type="protein sequence ID" value="EHA57691.1"/>
    <property type="molecule type" value="Genomic_DNA"/>
</dbReference>
<dbReference type="HOGENOM" id="CLU_1982008_0_0_1"/>
<reference key="2">
    <citation type="submission" date="2011-05" db="EMBL/GenBank/DDBJ databases">
        <title>The Genome Sequence of Magnaporthe oryzae 70-15.</title>
        <authorList>
            <consortium name="The Broad Institute Genome Sequencing Platform"/>
            <person name="Ma L.-J."/>
            <person name="Dead R."/>
            <person name="Young S.K."/>
            <person name="Zeng Q."/>
            <person name="Gargeya S."/>
            <person name="Fitzgerald M."/>
            <person name="Haas B."/>
            <person name="Abouelleil A."/>
            <person name="Alvarado L."/>
            <person name="Arachchi H.M."/>
            <person name="Berlin A."/>
            <person name="Brown A."/>
            <person name="Chapman S.B."/>
            <person name="Chen Z."/>
            <person name="Dunbar C."/>
            <person name="Freedman E."/>
            <person name="Gearin G."/>
            <person name="Gellesch M."/>
            <person name="Goldberg J."/>
            <person name="Griggs A."/>
            <person name="Gujja S."/>
            <person name="Heiman D."/>
            <person name="Howarth C."/>
            <person name="Larson L."/>
            <person name="Lui A."/>
            <person name="MacDonald P.J.P."/>
            <person name="Mehta T."/>
            <person name="Montmayeur A."/>
            <person name="Murphy C."/>
            <person name="Neiman D."/>
            <person name="Pearson M."/>
            <person name="Priest M."/>
            <person name="Roberts A."/>
            <person name="Saif S."/>
            <person name="Shea T."/>
            <person name="Shenoy N."/>
            <person name="Sisk P."/>
            <person name="Stolte C."/>
            <person name="Sykes S."/>
            <person name="Yandava C."/>
            <person name="Wortman J."/>
            <person name="Nusbaum C."/>
            <person name="Birren B."/>
        </authorList>
    </citation>
    <scope>NUCLEOTIDE SEQUENCE</scope>
    <source>
        <strain>70-15</strain>
    </source>
</reference>
<dbReference type="GeneID" id="12986275"/>
<evidence type="ECO:0000313" key="2">
    <source>
        <dbReference type="Proteomes" id="UP000009058"/>
    </source>
</evidence>
<keyword evidence="2" id="KW-1185">Reference proteome</keyword>
<proteinExistence type="predicted"/>